<dbReference type="PANTHER" id="PTHR43355:SF2">
    <property type="entry name" value="FLAVIN REDUCTASE (NADPH)"/>
    <property type="match status" value="1"/>
</dbReference>
<proteinExistence type="predicted"/>
<dbReference type="Gene3D" id="3.40.50.720">
    <property type="entry name" value="NAD(P)-binding Rossmann-like Domain"/>
    <property type="match status" value="1"/>
</dbReference>
<protein>
    <submittedName>
        <fullName evidence="3">Putative NADH-flavin reductase</fullName>
    </submittedName>
</protein>
<feature type="domain" description="NAD(P)-binding" evidence="2">
    <location>
        <begin position="45"/>
        <end position="234"/>
    </location>
</feature>
<dbReference type="InterPro" id="IPR036291">
    <property type="entry name" value="NAD(P)-bd_dom_sf"/>
</dbReference>
<name>A0A1I4FQH8_9HYPH</name>
<accession>A0A1I4FQH8</accession>
<dbReference type="Pfam" id="PF13460">
    <property type="entry name" value="NAD_binding_10"/>
    <property type="match status" value="1"/>
</dbReference>
<gene>
    <name evidence="3" type="ORF">SAMN04488125_110131</name>
</gene>
<dbReference type="GO" id="GO:0042602">
    <property type="term" value="F:riboflavin reductase (NADPH) activity"/>
    <property type="evidence" value="ECO:0007669"/>
    <property type="project" value="TreeGrafter"/>
</dbReference>
<organism evidence="3 4">
    <name type="scientific">Methylorubrum salsuginis</name>
    <dbReference type="NCBI Taxonomy" id="414703"/>
    <lineage>
        <taxon>Bacteria</taxon>
        <taxon>Pseudomonadati</taxon>
        <taxon>Pseudomonadota</taxon>
        <taxon>Alphaproteobacteria</taxon>
        <taxon>Hyphomicrobiales</taxon>
        <taxon>Methylobacteriaceae</taxon>
        <taxon>Methylorubrum</taxon>
    </lineage>
</organism>
<dbReference type="InterPro" id="IPR016040">
    <property type="entry name" value="NAD(P)-bd_dom"/>
</dbReference>
<dbReference type="InterPro" id="IPR051606">
    <property type="entry name" value="Polyketide_Oxido-like"/>
</dbReference>
<reference evidence="4" key="1">
    <citation type="submission" date="2016-10" db="EMBL/GenBank/DDBJ databases">
        <authorList>
            <person name="Varghese N."/>
            <person name="Submissions S."/>
        </authorList>
    </citation>
    <scope>NUCLEOTIDE SEQUENCE [LARGE SCALE GENOMIC DNA]</scope>
    <source>
        <strain evidence="4">CGMCC 1.6474</strain>
    </source>
</reference>
<feature type="region of interest" description="Disordered" evidence="1">
    <location>
        <begin position="1"/>
        <end position="24"/>
    </location>
</feature>
<dbReference type="Proteomes" id="UP000198804">
    <property type="component" value="Unassembled WGS sequence"/>
</dbReference>
<evidence type="ECO:0000259" key="2">
    <source>
        <dbReference type="Pfam" id="PF13460"/>
    </source>
</evidence>
<keyword evidence="4" id="KW-1185">Reference proteome</keyword>
<dbReference type="GO" id="GO:0004074">
    <property type="term" value="F:biliverdin reductase [NAD(P)H] activity"/>
    <property type="evidence" value="ECO:0007669"/>
    <property type="project" value="TreeGrafter"/>
</dbReference>
<dbReference type="SUPFAM" id="SSF51735">
    <property type="entry name" value="NAD(P)-binding Rossmann-fold domains"/>
    <property type="match status" value="1"/>
</dbReference>
<dbReference type="PANTHER" id="PTHR43355">
    <property type="entry name" value="FLAVIN REDUCTASE (NADPH)"/>
    <property type="match status" value="1"/>
</dbReference>
<evidence type="ECO:0000256" key="1">
    <source>
        <dbReference type="SAM" id="MobiDB-lite"/>
    </source>
</evidence>
<dbReference type="STRING" id="414703.SAMN04488125_110131"/>
<evidence type="ECO:0000313" key="3">
    <source>
        <dbReference type="EMBL" id="SFL19227.1"/>
    </source>
</evidence>
<sequence>MPFPPRAGRNAAGSVGVSHGTDRPFRRLSSVGTREVNVTHVLVIGASKGIGLETVKAALKAGHRVRAFARSAADIAISDPGLERFTGNALDSGDVVAALEGIDVVVQALGVPASKLLGPVSLFSEATNRLVPAMERAGIRRIIAVTGFGTGDSRAAIGLLQRVPFRLVFGRAYDDKDAQEMRIRKSGLDWTFVRPGVLTPGAATGRYKVLADPTSWRNGLVSRADVADFIAGEIGQPAHVRQAVVLVG</sequence>
<dbReference type="AlphaFoldDB" id="A0A1I4FQH8"/>
<dbReference type="EMBL" id="FOSV01000010">
    <property type="protein sequence ID" value="SFL19227.1"/>
    <property type="molecule type" value="Genomic_DNA"/>
</dbReference>
<evidence type="ECO:0000313" key="4">
    <source>
        <dbReference type="Proteomes" id="UP000198804"/>
    </source>
</evidence>